<dbReference type="InterPro" id="IPR009057">
    <property type="entry name" value="Homeodomain-like_sf"/>
</dbReference>
<dbReference type="Proteomes" id="UP000095039">
    <property type="component" value="Unassembled WGS sequence"/>
</dbReference>
<feature type="DNA-binding region" description="H-T-H motif" evidence="2">
    <location>
        <begin position="33"/>
        <end position="52"/>
    </location>
</feature>
<gene>
    <name evidence="4" type="ORF">A1OK_03870</name>
</gene>
<dbReference type="Gene3D" id="1.10.357.10">
    <property type="entry name" value="Tetracycline Repressor, domain 2"/>
    <property type="match status" value="1"/>
</dbReference>
<evidence type="ECO:0000259" key="3">
    <source>
        <dbReference type="PROSITE" id="PS50977"/>
    </source>
</evidence>
<keyword evidence="1 2" id="KW-0238">DNA-binding</keyword>
<name>A0A1E5C0X4_9GAMM</name>
<protein>
    <submittedName>
        <fullName evidence="4">TetR family transcriptional regulator</fullName>
    </submittedName>
</protein>
<keyword evidence="5" id="KW-1185">Reference proteome</keyword>
<dbReference type="InterPro" id="IPR001647">
    <property type="entry name" value="HTH_TetR"/>
</dbReference>
<proteinExistence type="predicted"/>
<evidence type="ECO:0000313" key="5">
    <source>
        <dbReference type="Proteomes" id="UP000095039"/>
    </source>
</evidence>
<dbReference type="EMBL" id="AJWN02000090">
    <property type="protein sequence ID" value="OEE59158.1"/>
    <property type="molecule type" value="Genomic_DNA"/>
</dbReference>
<dbReference type="PROSITE" id="PS50977">
    <property type="entry name" value="HTH_TETR_2"/>
    <property type="match status" value="1"/>
</dbReference>
<comment type="caution">
    <text evidence="4">The sequence shown here is derived from an EMBL/GenBank/DDBJ whole genome shotgun (WGS) entry which is preliminary data.</text>
</comment>
<sequence length="162" mass="17603">MAKNTKEGAQQTEAAIYQTIIDIFMEQGWDAVTYGSIAKRTGLSRSGIQRVVPTKESMTGAFQGQVFHYVVGLIDSTSHQTIKSTWCAALQEAKFIHCIKYFLGATGADSSGKEKAAAALEKLFDLYGQSIVIELLGLSVAHLLEVNVDWNESPSGLNKEEG</sequence>
<dbReference type="AlphaFoldDB" id="A0A1E5C0X4"/>
<dbReference type="Pfam" id="PF18285">
    <property type="entry name" value="LuxT_C"/>
    <property type="match status" value="1"/>
</dbReference>
<dbReference type="RefSeq" id="WP_016961402.1">
    <property type="nucleotide sequence ID" value="NZ_AJWN02000090.1"/>
</dbReference>
<dbReference type="GO" id="GO:0003677">
    <property type="term" value="F:DNA binding"/>
    <property type="evidence" value="ECO:0007669"/>
    <property type="project" value="UniProtKB-UniRule"/>
</dbReference>
<dbReference type="SUPFAM" id="SSF46689">
    <property type="entry name" value="Homeodomain-like"/>
    <property type="match status" value="1"/>
</dbReference>
<evidence type="ECO:0000256" key="2">
    <source>
        <dbReference type="PROSITE-ProRule" id="PRU00335"/>
    </source>
</evidence>
<reference evidence="4 5" key="1">
    <citation type="journal article" date="2012" name="Science">
        <title>Ecological populations of bacteria act as socially cohesive units of antibiotic production and resistance.</title>
        <authorList>
            <person name="Cordero O.X."/>
            <person name="Wildschutte H."/>
            <person name="Kirkup B."/>
            <person name="Proehl S."/>
            <person name="Ngo L."/>
            <person name="Hussain F."/>
            <person name="Le Roux F."/>
            <person name="Mincer T."/>
            <person name="Polz M.F."/>
        </authorList>
    </citation>
    <scope>NUCLEOTIDE SEQUENCE [LARGE SCALE GENOMIC DNA]</scope>
    <source>
        <strain evidence="4 5">FF-454</strain>
    </source>
</reference>
<feature type="domain" description="HTH tetR-type" evidence="3">
    <location>
        <begin position="10"/>
        <end position="70"/>
    </location>
</feature>
<evidence type="ECO:0000256" key="1">
    <source>
        <dbReference type="ARBA" id="ARBA00023125"/>
    </source>
</evidence>
<accession>A0A1E5C0X4</accession>
<organism evidence="4 5">
    <name type="scientific">Enterovibrio norvegicus FF-454</name>
    <dbReference type="NCBI Taxonomy" id="1185651"/>
    <lineage>
        <taxon>Bacteria</taxon>
        <taxon>Pseudomonadati</taxon>
        <taxon>Pseudomonadota</taxon>
        <taxon>Gammaproteobacteria</taxon>
        <taxon>Vibrionales</taxon>
        <taxon>Vibrionaceae</taxon>
        <taxon>Enterovibrio</taxon>
    </lineage>
</organism>
<evidence type="ECO:0000313" key="4">
    <source>
        <dbReference type="EMBL" id="OEE59158.1"/>
    </source>
</evidence>